<dbReference type="Proteomes" id="UP000505377">
    <property type="component" value="Chromosome"/>
</dbReference>
<evidence type="ECO:0000256" key="2">
    <source>
        <dbReference type="ARBA" id="ARBA00023002"/>
    </source>
</evidence>
<dbReference type="SMART" id="SM00822">
    <property type="entry name" value="PKS_KR"/>
    <property type="match status" value="1"/>
</dbReference>
<proteinExistence type="inferred from homology"/>
<dbReference type="InterPro" id="IPR036291">
    <property type="entry name" value="NAD(P)-bd_dom_sf"/>
</dbReference>
<keyword evidence="6" id="KW-1185">Reference proteome</keyword>
<evidence type="ECO:0000259" key="4">
    <source>
        <dbReference type="SMART" id="SM00822"/>
    </source>
</evidence>
<dbReference type="Gene3D" id="3.40.50.720">
    <property type="entry name" value="NAD(P)-binding Rossmann-like Domain"/>
    <property type="match status" value="1"/>
</dbReference>
<evidence type="ECO:0000313" key="6">
    <source>
        <dbReference type="Proteomes" id="UP000505377"/>
    </source>
</evidence>
<dbReference type="SUPFAM" id="SSF51735">
    <property type="entry name" value="NAD(P)-binding Rossmann-fold domains"/>
    <property type="match status" value="1"/>
</dbReference>
<evidence type="ECO:0000256" key="1">
    <source>
        <dbReference type="ARBA" id="ARBA00006484"/>
    </source>
</evidence>
<dbReference type="InterPro" id="IPR057326">
    <property type="entry name" value="KR_dom"/>
</dbReference>
<dbReference type="PANTHER" id="PTHR24321">
    <property type="entry name" value="DEHYDROGENASES, SHORT CHAIN"/>
    <property type="match status" value="1"/>
</dbReference>
<comment type="similarity">
    <text evidence="1">Belongs to the short-chain dehydrogenases/reductases (SDR) family.</text>
</comment>
<dbReference type="GO" id="GO:0016491">
    <property type="term" value="F:oxidoreductase activity"/>
    <property type="evidence" value="ECO:0007669"/>
    <property type="project" value="UniProtKB-KW"/>
</dbReference>
<dbReference type="PRINTS" id="PR00080">
    <property type="entry name" value="SDRFAMILY"/>
</dbReference>
<name>A0A6M6JK41_9PSEU</name>
<evidence type="ECO:0000256" key="3">
    <source>
        <dbReference type="ARBA" id="ARBA00023027"/>
    </source>
</evidence>
<dbReference type="FunFam" id="3.40.50.720:FF:000084">
    <property type="entry name" value="Short-chain dehydrogenase reductase"/>
    <property type="match status" value="1"/>
</dbReference>
<dbReference type="Pfam" id="PF13561">
    <property type="entry name" value="adh_short_C2"/>
    <property type="match status" value="1"/>
</dbReference>
<dbReference type="RefSeq" id="WP_172160005.1">
    <property type="nucleotide sequence ID" value="NZ_CP053564.1"/>
</dbReference>
<sequence>MTAPTGSLDGKVVIVTGGLGGIGAATARLLAGAGARVVVTDVVDDGGKDLAEELSGLRGEASFVPADLTDEAQVQALVQHAVDWFGRLDGAFNNAGVSQAGTPLVELTSEAFESVLRTNALSVFLCLKHQMAAMADGGSVVNTSSALGVMGALGQAGYIASKHAVCGLTRAAAVEGAERGIRVNAILPGVVDTPMQTAAHGSVDAQASQERARRLHLLGRMAEPQEVGHLARWLLSDEASFVTGALLPVEGGLLAGRRL</sequence>
<dbReference type="PANTHER" id="PTHR24321:SF8">
    <property type="entry name" value="ESTRADIOL 17-BETA-DEHYDROGENASE 8-RELATED"/>
    <property type="match status" value="1"/>
</dbReference>
<feature type="domain" description="Ketoreductase" evidence="4">
    <location>
        <begin position="11"/>
        <end position="189"/>
    </location>
</feature>
<protein>
    <submittedName>
        <fullName evidence="5">SDR family oxidoreductase</fullName>
    </submittedName>
</protein>
<reference evidence="5 6" key="1">
    <citation type="submission" date="2020-05" db="EMBL/GenBank/DDBJ databases">
        <authorList>
            <person name="Mo P."/>
        </authorList>
    </citation>
    <scope>NUCLEOTIDE SEQUENCE [LARGE SCALE GENOMIC DNA]</scope>
    <source>
        <strain evidence="5 6">Gen01</strain>
    </source>
</reference>
<dbReference type="EMBL" id="CP053564">
    <property type="protein sequence ID" value="QJY47420.1"/>
    <property type="molecule type" value="Genomic_DNA"/>
</dbReference>
<keyword evidence="2" id="KW-0560">Oxidoreductase</keyword>
<dbReference type="PRINTS" id="PR00081">
    <property type="entry name" value="GDHRDH"/>
</dbReference>
<dbReference type="InterPro" id="IPR002347">
    <property type="entry name" value="SDR_fam"/>
</dbReference>
<dbReference type="AlphaFoldDB" id="A0A6M6JK41"/>
<dbReference type="KEGG" id="pbro:HOP40_17710"/>
<accession>A0A6M6JK41</accession>
<gene>
    <name evidence="5" type="ORF">HOP40_17710</name>
</gene>
<evidence type="ECO:0000313" key="5">
    <source>
        <dbReference type="EMBL" id="QJY47420.1"/>
    </source>
</evidence>
<organism evidence="5 6">
    <name type="scientific">Pseudonocardia broussonetiae</name>
    <dbReference type="NCBI Taxonomy" id="2736640"/>
    <lineage>
        <taxon>Bacteria</taxon>
        <taxon>Bacillati</taxon>
        <taxon>Actinomycetota</taxon>
        <taxon>Actinomycetes</taxon>
        <taxon>Pseudonocardiales</taxon>
        <taxon>Pseudonocardiaceae</taxon>
        <taxon>Pseudonocardia</taxon>
    </lineage>
</organism>
<keyword evidence="3" id="KW-0520">NAD</keyword>